<evidence type="ECO:0000259" key="7">
    <source>
        <dbReference type="Pfam" id="PF21157"/>
    </source>
</evidence>
<evidence type="ECO:0000256" key="5">
    <source>
        <dbReference type="PROSITE-ProRule" id="PRU00510"/>
    </source>
</evidence>
<dbReference type="InterPro" id="IPR020458">
    <property type="entry name" value="Znf_DskA_TraR_CS"/>
</dbReference>
<gene>
    <name evidence="8" type="primary">dksA</name>
    <name evidence="8" type="ORF">N4J17_08440</name>
</gene>
<keyword evidence="9" id="KW-1185">Reference proteome</keyword>
<dbReference type="InterPro" id="IPR000962">
    <property type="entry name" value="Znf_DskA_TraR"/>
</dbReference>
<name>A0ABZ2F8M3_METCP</name>
<reference evidence="8 9" key="1">
    <citation type="submission" date="2022-09" db="EMBL/GenBank/DDBJ databases">
        <authorList>
            <person name="Giprobiosintez L."/>
        </authorList>
    </citation>
    <scope>NUCLEOTIDE SEQUENCE [LARGE SCALE GENOMIC DNA]</scope>
    <source>
        <strain evidence="9">VKPM-B-12549 (GBS-15)</strain>
    </source>
</reference>
<organism evidence="8 9">
    <name type="scientific">Methylococcus capsulatus</name>
    <dbReference type="NCBI Taxonomy" id="414"/>
    <lineage>
        <taxon>Bacteria</taxon>
        <taxon>Pseudomonadati</taxon>
        <taxon>Pseudomonadota</taxon>
        <taxon>Gammaproteobacteria</taxon>
        <taxon>Methylococcales</taxon>
        <taxon>Methylococcaceae</taxon>
        <taxon>Methylococcus</taxon>
    </lineage>
</organism>
<evidence type="ECO:0000256" key="4">
    <source>
        <dbReference type="ARBA" id="ARBA00022833"/>
    </source>
</evidence>
<feature type="domain" description="Zinc finger DksA/TraR C4-type" evidence="6">
    <location>
        <begin position="104"/>
        <end position="139"/>
    </location>
</feature>
<evidence type="ECO:0000313" key="8">
    <source>
        <dbReference type="EMBL" id="WWF03629.1"/>
    </source>
</evidence>
<dbReference type="Pfam" id="PF01258">
    <property type="entry name" value="zf-dskA_traR"/>
    <property type="match status" value="1"/>
</dbReference>
<dbReference type="InterPro" id="IPR048489">
    <property type="entry name" value="DksA_N"/>
</dbReference>
<dbReference type="NCBIfam" id="TIGR02420">
    <property type="entry name" value="dksA"/>
    <property type="match status" value="1"/>
</dbReference>
<evidence type="ECO:0000256" key="2">
    <source>
        <dbReference type="ARBA" id="ARBA00022723"/>
    </source>
</evidence>
<evidence type="ECO:0000313" key="9">
    <source>
        <dbReference type="Proteomes" id="UP001359308"/>
    </source>
</evidence>
<dbReference type="EMBL" id="CP104311">
    <property type="protein sequence ID" value="WWF03629.1"/>
    <property type="molecule type" value="Genomic_DNA"/>
</dbReference>
<keyword evidence="4" id="KW-0862">Zinc</keyword>
<keyword evidence="3" id="KW-0863">Zinc-finger</keyword>
<dbReference type="InterPro" id="IPR012784">
    <property type="entry name" value="DksA_RNA_pol-bd"/>
</dbReference>
<dbReference type="Pfam" id="PF21157">
    <property type="entry name" value="DksA_N"/>
    <property type="match status" value="1"/>
</dbReference>
<evidence type="ECO:0000256" key="3">
    <source>
        <dbReference type="ARBA" id="ARBA00022771"/>
    </source>
</evidence>
<dbReference type="RefSeq" id="WP_232470688.1">
    <property type="nucleotide sequence ID" value="NZ_CP104311.1"/>
</dbReference>
<accession>A0ABZ2F8M3</accession>
<keyword evidence="1" id="KW-0963">Cytoplasm</keyword>
<keyword evidence="2" id="KW-0479">Metal-binding</keyword>
<sequence>MLECDVELADGSPISAEELLAMPEGDYMNASQTAFFRHYLGALRAELLERALSARTVLEAGDGLSDPNDRATLEEEHLIERRRLDRERKYLKKIDAALARIGEGTYGYCEETGEPIGLRRLLARPTTTLCLEAQIRHERAERQGNPS</sequence>
<dbReference type="InterPro" id="IPR037187">
    <property type="entry name" value="DnaK_N"/>
</dbReference>
<dbReference type="PANTHER" id="PTHR33823">
    <property type="entry name" value="RNA POLYMERASE-BINDING TRANSCRIPTION FACTOR DKSA-RELATED"/>
    <property type="match status" value="1"/>
</dbReference>
<proteinExistence type="predicted"/>
<protein>
    <submittedName>
        <fullName evidence="8">RNA polymerase-binding protein DksA</fullName>
    </submittedName>
</protein>
<dbReference type="PANTHER" id="PTHR33823:SF2">
    <property type="entry name" value="RNA POLYMERASE-BINDING TRANSCRIPTION FACTOR DKSA"/>
    <property type="match status" value="1"/>
</dbReference>
<dbReference type="SUPFAM" id="SSF109635">
    <property type="entry name" value="DnaK suppressor protein DksA, alpha-hairpin domain"/>
    <property type="match status" value="1"/>
</dbReference>
<dbReference type="PROSITE" id="PS51128">
    <property type="entry name" value="ZF_DKSA_2"/>
    <property type="match status" value="1"/>
</dbReference>
<evidence type="ECO:0000259" key="6">
    <source>
        <dbReference type="Pfam" id="PF01258"/>
    </source>
</evidence>
<feature type="zinc finger region" description="dksA C4-type" evidence="5">
    <location>
        <begin position="109"/>
        <end position="133"/>
    </location>
</feature>
<dbReference type="Gene3D" id="1.20.120.910">
    <property type="entry name" value="DksA, coiled-coil domain"/>
    <property type="match status" value="1"/>
</dbReference>
<dbReference type="Proteomes" id="UP001359308">
    <property type="component" value="Chromosome"/>
</dbReference>
<dbReference type="PROSITE" id="PS01102">
    <property type="entry name" value="ZF_DKSA_1"/>
    <property type="match status" value="1"/>
</dbReference>
<feature type="domain" description="DnaK suppressor protein DksA N-terminal" evidence="7">
    <location>
        <begin position="32"/>
        <end position="101"/>
    </location>
</feature>
<dbReference type="SUPFAM" id="SSF57716">
    <property type="entry name" value="Glucocorticoid receptor-like (DNA-binding domain)"/>
    <property type="match status" value="1"/>
</dbReference>
<evidence type="ECO:0000256" key="1">
    <source>
        <dbReference type="ARBA" id="ARBA00022490"/>
    </source>
</evidence>